<dbReference type="EMBL" id="CP011853">
    <property type="protein sequence ID" value="ALG85022.1"/>
    <property type="molecule type" value="Genomic_DNA"/>
</dbReference>
<accession>A0A0N9N3V0</accession>
<dbReference type="Proteomes" id="UP000063789">
    <property type="component" value="Chromosome"/>
</dbReference>
<dbReference type="OrthoDB" id="4376390at2"/>
<dbReference type="STRING" id="1136941.ACH46_11660"/>
<reference evidence="1 2" key="2">
    <citation type="journal article" date="2017" name="Int. J. Syst. Evol. Microbiol.">
        <title>Gordonia phthalatica sp. nov., a di-n-butyl phthalate-degrading bacterium isolated from activated sludge.</title>
        <authorList>
            <person name="Jin D."/>
            <person name="Kong X."/>
            <person name="Jia M."/>
            <person name="Yu X."/>
            <person name="Wang X."/>
            <person name="Zhuang X."/>
            <person name="Deng Y."/>
            <person name="Bai Z."/>
        </authorList>
    </citation>
    <scope>NUCLEOTIDE SEQUENCE [LARGE SCALE GENOMIC DNA]</scope>
    <source>
        <strain evidence="1 2">QH-11</strain>
    </source>
</reference>
<protein>
    <submittedName>
        <fullName evidence="1">Uncharacterized protein</fullName>
    </submittedName>
</protein>
<evidence type="ECO:0000313" key="1">
    <source>
        <dbReference type="EMBL" id="ALG85022.1"/>
    </source>
</evidence>
<reference evidence="2" key="1">
    <citation type="submission" date="2015-06" db="EMBL/GenBank/DDBJ databases">
        <title>Complete genome sequence and metabolic analysis of phthalate degradation pathway in Gordonia sp. QH-11.</title>
        <authorList>
            <person name="Jin D."/>
            <person name="Kong X."/>
            <person name="Bai Z."/>
        </authorList>
    </citation>
    <scope>NUCLEOTIDE SEQUENCE [LARGE SCALE GENOMIC DNA]</scope>
    <source>
        <strain evidence="2">QH-11</strain>
    </source>
</reference>
<dbReference type="KEGG" id="goq:ACH46_11660"/>
<dbReference type="PATRIC" id="fig|1136941.3.peg.2378"/>
<evidence type="ECO:0000313" key="2">
    <source>
        <dbReference type="Proteomes" id="UP000063789"/>
    </source>
</evidence>
<dbReference type="AlphaFoldDB" id="A0A0N9N3V0"/>
<name>A0A0N9N3V0_9ACTN</name>
<dbReference type="RefSeq" id="WP_062393031.1">
    <property type="nucleotide sequence ID" value="NZ_CP011853.1"/>
</dbReference>
<sequence length="102" mass="11647">MTAHRADDPHVLPEIDIVTEHGIVTRLPTSFPLYDPERDADLDPDRFQQGFDEALTDLDHMPSAWARHYAASILDKPAPRHDSDRSHTRGYRAGLYGFLRHS</sequence>
<organism evidence="1 2">
    <name type="scientific">Gordonia phthalatica</name>
    <dbReference type="NCBI Taxonomy" id="1136941"/>
    <lineage>
        <taxon>Bacteria</taxon>
        <taxon>Bacillati</taxon>
        <taxon>Actinomycetota</taxon>
        <taxon>Actinomycetes</taxon>
        <taxon>Mycobacteriales</taxon>
        <taxon>Gordoniaceae</taxon>
        <taxon>Gordonia</taxon>
    </lineage>
</organism>
<gene>
    <name evidence="1" type="ORF">ACH46_11660</name>
</gene>
<keyword evidence="2" id="KW-1185">Reference proteome</keyword>
<proteinExistence type="predicted"/>